<accession>A0ABN7X7D3</accession>
<keyword evidence="3" id="KW-1185">Reference proteome</keyword>
<organism evidence="2 3">
    <name type="scientific">Gigaspora margarita</name>
    <dbReference type="NCBI Taxonomy" id="4874"/>
    <lineage>
        <taxon>Eukaryota</taxon>
        <taxon>Fungi</taxon>
        <taxon>Fungi incertae sedis</taxon>
        <taxon>Mucoromycota</taxon>
        <taxon>Glomeromycotina</taxon>
        <taxon>Glomeromycetes</taxon>
        <taxon>Diversisporales</taxon>
        <taxon>Gigasporaceae</taxon>
        <taxon>Gigaspora</taxon>
    </lineage>
</organism>
<evidence type="ECO:0000313" key="2">
    <source>
        <dbReference type="EMBL" id="CAG8848887.1"/>
    </source>
</evidence>
<reference evidence="2 3" key="1">
    <citation type="submission" date="2021-06" db="EMBL/GenBank/DDBJ databases">
        <authorList>
            <person name="Kallberg Y."/>
            <person name="Tangrot J."/>
            <person name="Rosling A."/>
        </authorList>
    </citation>
    <scope>NUCLEOTIDE SEQUENCE [LARGE SCALE GENOMIC DNA]</scope>
    <source>
        <strain evidence="2 3">120-4 pot B 10/14</strain>
    </source>
</reference>
<evidence type="ECO:0000256" key="1">
    <source>
        <dbReference type="SAM" id="MobiDB-lite"/>
    </source>
</evidence>
<gene>
    <name evidence="2" type="ORF">GMARGA_LOCUS39411</name>
</gene>
<protein>
    <submittedName>
        <fullName evidence="2">38512_t:CDS:1</fullName>
    </submittedName>
</protein>
<evidence type="ECO:0000313" key="3">
    <source>
        <dbReference type="Proteomes" id="UP000789901"/>
    </source>
</evidence>
<feature type="non-terminal residue" evidence="2">
    <location>
        <position position="1"/>
    </location>
</feature>
<comment type="caution">
    <text evidence="2">The sequence shown here is derived from an EMBL/GenBank/DDBJ whole genome shotgun (WGS) entry which is preliminary data.</text>
</comment>
<sequence length="144" mass="16285">DKYDKSDDNDSTISEQDELQNATSLSSVPTKKHDSLVWQYFNVDNSEPVCKVCKNDFSSTSLISTLRCFLLDIIPIKEWYTGANIANTIIDILDEYDISKKTLALTTDNASFMVLCGAIVAEELEEDFNNFNFSHYHCAAHVEK</sequence>
<feature type="region of interest" description="Disordered" evidence="1">
    <location>
        <begin position="1"/>
        <end position="26"/>
    </location>
</feature>
<proteinExistence type="predicted"/>
<dbReference type="SUPFAM" id="SSF53098">
    <property type="entry name" value="Ribonuclease H-like"/>
    <property type="match status" value="1"/>
</dbReference>
<dbReference type="EMBL" id="CAJVQB010093861">
    <property type="protein sequence ID" value="CAG8848887.1"/>
    <property type="molecule type" value="Genomic_DNA"/>
</dbReference>
<dbReference type="Proteomes" id="UP000789901">
    <property type="component" value="Unassembled WGS sequence"/>
</dbReference>
<dbReference type="InterPro" id="IPR012337">
    <property type="entry name" value="RNaseH-like_sf"/>
</dbReference>
<feature type="compositionally biased region" description="Acidic residues" evidence="1">
    <location>
        <begin position="9"/>
        <end position="18"/>
    </location>
</feature>
<name>A0ABN7X7D3_GIGMA</name>